<comment type="caution">
    <text evidence="2">The sequence shown here is derived from an EMBL/GenBank/DDBJ whole genome shotgun (WGS) entry which is preliminary data.</text>
</comment>
<gene>
    <name evidence="2" type="ORF">AMD01_19860</name>
</gene>
<keyword evidence="3" id="KW-1185">Reference proteome</keyword>
<dbReference type="OrthoDB" id="2880836at2"/>
<sequence>MHKQQRRFISALASTRFYGHGAYYSMVRYTTSRRSNGLSKRVSKKNLESINVVDNESAHQMLSWMVETGSRTEFYRIQNLLLLLSKEEQDAHIDSLTDEPLIVKFRVAQAYLHRLPDGGDANIGAFDYAGCVLFADMAHQVGYLSKQEAAYYERLSAQKSQEHYQNWQEYITSVTAGVHFSQLNEEHLQRLISYQEHYLVRSLVSKTSPLRKVDWNTEIS</sequence>
<dbReference type="Pfam" id="PF06889">
    <property type="entry name" value="DUF1266"/>
    <property type="match status" value="1"/>
</dbReference>
<name>A0A0M0KQS4_9BACI</name>
<dbReference type="InterPro" id="IPR009677">
    <property type="entry name" value="DUF1266"/>
</dbReference>
<evidence type="ECO:0000313" key="3">
    <source>
        <dbReference type="Proteomes" id="UP000037558"/>
    </source>
</evidence>
<dbReference type="AlphaFoldDB" id="A0A0M0KQS4"/>
<protein>
    <recommendedName>
        <fullName evidence="1">DUF1266 domain-containing protein</fullName>
    </recommendedName>
</protein>
<organism evidence="2 3">
    <name type="scientific">Priestia koreensis</name>
    <dbReference type="NCBI Taxonomy" id="284581"/>
    <lineage>
        <taxon>Bacteria</taxon>
        <taxon>Bacillati</taxon>
        <taxon>Bacillota</taxon>
        <taxon>Bacilli</taxon>
        <taxon>Bacillales</taxon>
        <taxon>Bacillaceae</taxon>
        <taxon>Priestia</taxon>
    </lineage>
</organism>
<evidence type="ECO:0000313" key="2">
    <source>
        <dbReference type="EMBL" id="KOO41196.1"/>
    </source>
</evidence>
<dbReference type="EMBL" id="LILC01000030">
    <property type="protein sequence ID" value="KOO41196.1"/>
    <property type="molecule type" value="Genomic_DNA"/>
</dbReference>
<feature type="domain" description="DUF1266" evidence="1">
    <location>
        <begin position="52"/>
        <end position="215"/>
    </location>
</feature>
<reference evidence="3" key="1">
    <citation type="submission" date="2015-08" db="EMBL/GenBank/DDBJ databases">
        <title>Fjat-14210 dsm16467.</title>
        <authorList>
            <person name="Liu B."/>
            <person name="Wang J."/>
            <person name="Zhu Y."/>
            <person name="Liu G."/>
            <person name="Chen Q."/>
            <person name="Chen Z."/>
            <person name="Lan J."/>
            <person name="Che J."/>
            <person name="Ge C."/>
            <person name="Shi H."/>
            <person name="Pan Z."/>
            <person name="Liu X."/>
        </authorList>
    </citation>
    <scope>NUCLEOTIDE SEQUENCE [LARGE SCALE GENOMIC DNA]</scope>
    <source>
        <strain evidence="3">DSM 16467</strain>
    </source>
</reference>
<dbReference type="STRING" id="284581.AMD01_19860"/>
<dbReference type="PATRIC" id="fig|284581.3.peg.4361"/>
<dbReference type="Proteomes" id="UP000037558">
    <property type="component" value="Unassembled WGS sequence"/>
</dbReference>
<accession>A0A0M0KQS4</accession>
<evidence type="ECO:0000259" key="1">
    <source>
        <dbReference type="Pfam" id="PF06889"/>
    </source>
</evidence>
<dbReference type="RefSeq" id="WP_053403181.1">
    <property type="nucleotide sequence ID" value="NZ_JAUKEN010000005.1"/>
</dbReference>
<proteinExistence type="predicted"/>